<gene>
    <name evidence="1" type="ORF">E1B28_008228</name>
</gene>
<dbReference type="Proteomes" id="UP001049176">
    <property type="component" value="Chromosome 5"/>
</dbReference>
<organism evidence="1 2">
    <name type="scientific">Marasmius oreades</name>
    <name type="common">fairy-ring Marasmius</name>
    <dbReference type="NCBI Taxonomy" id="181124"/>
    <lineage>
        <taxon>Eukaryota</taxon>
        <taxon>Fungi</taxon>
        <taxon>Dikarya</taxon>
        <taxon>Basidiomycota</taxon>
        <taxon>Agaricomycotina</taxon>
        <taxon>Agaricomycetes</taxon>
        <taxon>Agaricomycetidae</taxon>
        <taxon>Agaricales</taxon>
        <taxon>Marasmiineae</taxon>
        <taxon>Marasmiaceae</taxon>
        <taxon>Marasmius</taxon>
    </lineage>
</organism>
<dbReference type="GeneID" id="66077304"/>
<dbReference type="EMBL" id="CM032185">
    <property type="protein sequence ID" value="KAG7091824.1"/>
    <property type="molecule type" value="Genomic_DNA"/>
</dbReference>
<evidence type="ECO:0000313" key="2">
    <source>
        <dbReference type="Proteomes" id="UP001049176"/>
    </source>
</evidence>
<dbReference type="AlphaFoldDB" id="A0A9P7RXW5"/>
<evidence type="ECO:0000313" key="1">
    <source>
        <dbReference type="EMBL" id="KAG7091824.1"/>
    </source>
</evidence>
<proteinExistence type="predicted"/>
<keyword evidence="2" id="KW-1185">Reference proteome</keyword>
<protein>
    <submittedName>
        <fullName evidence="1">Uncharacterized protein</fullName>
    </submittedName>
</protein>
<dbReference type="RefSeq" id="XP_043008294.1">
    <property type="nucleotide sequence ID" value="XM_043153011.1"/>
</dbReference>
<accession>A0A9P7RXW5</accession>
<dbReference type="KEGG" id="more:E1B28_008228"/>
<name>A0A9P7RXW5_9AGAR</name>
<reference evidence="1" key="1">
    <citation type="journal article" date="2021" name="Genome Biol. Evol.">
        <title>The assembled and annotated genome of the fairy-ring fungus Marasmius oreades.</title>
        <authorList>
            <person name="Hiltunen M."/>
            <person name="Ament-Velasquez S.L."/>
            <person name="Johannesson H."/>
        </authorList>
    </citation>
    <scope>NUCLEOTIDE SEQUENCE</scope>
    <source>
        <strain evidence="1">03SP1</strain>
    </source>
</reference>
<sequence>MLFNLADTHSDIQFTLRNPKTPGSGSIIKISLIQPKQTRLLDASWTVCNQTLIDYDALGTTPDIARLAQSDRASDSYAGI</sequence>
<comment type="caution">
    <text evidence="1">The sequence shown here is derived from an EMBL/GenBank/DDBJ whole genome shotgun (WGS) entry which is preliminary data.</text>
</comment>
<dbReference type="OrthoDB" id="3342934at2759"/>